<dbReference type="PANTHER" id="PTHR31650">
    <property type="entry name" value="O-ACYLTRANSFERASE (WSD1-LIKE) FAMILY PROTEIN"/>
    <property type="match status" value="1"/>
</dbReference>
<dbReference type="GO" id="GO:0004144">
    <property type="term" value="F:diacylglycerol O-acyltransferase activity"/>
    <property type="evidence" value="ECO:0007669"/>
    <property type="project" value="UniProtKB-EC"/>
</dbReference>
<dbReference type="GO" id="GO:0019432">
    <property type="term" value="P:triglyceride biosynthetic process"/>
    <property type="evidence" value="ECO:0007669"/>
    <property type="project" value="UniProtKB-UniPathway"/>
</dbReference>
<evidence type="ECO:0000256" key="7">
    <source>
        <dbReference type="ARBA" id="ARBA00022798"/>
    </source>
</evidence>
<evidence type="ECO:0000256" key="9">
    <source>
        <dbReference type="ARBA" id="ARBA00023315"/>
    </source>
</evidence>
<evidence type="ECO:0000256" key="4">
    <source>
        <dbReference type="ARBA" id="ARBA00013244"/>
    </source>
</evidence>
<evidence type="ECO:0000313" key="13">
    <source>
        <dbReference type="EMBL" id="MBB5957168.1"/>
    </source>
</evidence>
<comment type="catalytic activity">
    <reaction evidence="10">
        <text>an acyl-CoA + a 1,2-diacyl-sn-glycerol = a triacyl-sn-glycerol + CoA</text>
        <dbReference type="Rhea" id="RHEA:10868"/>
        <dbReference type="ChEBI" id="CHEBI:17815"/>
        <dbReference type="ChEBI" id="CHEBI:57287"/>
        <dbReference type="ChEBI" id="CHEBI:58342"/>
        <dbReference type="ChEBI" id="CHEBI:64615"/>
        <dbReference type="EC" id="2.3.1.20"/>
    </reaction>
</comment>
<reference evidence="13 14" key="1">
    <citation type="submission" date="2020-08" db="EMBL/GenBank/DDBJ databases">
        <title>Genomic Encyclopedia of Type Strains, Phase III (KMG-III): the genomes of soil and plant-associated and newly described type strains.</title>
        <authorList>
            <person name="Whitman W."/>
        </authorList>
    </citation>
    <scope>NUCLEOTIDE SEQUENCE [LARGE SCALE GENOMIC DNA]</scope>
    <source>
        <strain evidence="13 14">CECT 8640</strain>
    </source>
</reference>
<keyword evidence="7" id="KW-0319">Glycerol metabolism</keyword>
<keyword evidence="6 13" id="KW-0808">Transferase</keyword>
<keyword evidence="9 13" id="KW-0012">Acyltransferase</keyword>
<comment type="caution">
    <text evidence="13">The sequence shown here is derived from an EMBL/GenBank/DDBJ whole genome shotgun (WGS) entry which is preliminary data.</text>
</comment>
<evidence type="ECO:0000256" key="5">
    <source>
        <dbReference type="ARBA" id="ARBA00022516"/>
    </source>
</evidence>
<evidence type="ECO:0000256" key="10">
    <source>
        <dbReference type="ARBA" id="ARBA00048109"/>
    </source>
</evidence>
<organism evidence="13 14">
    <name type="scientific">Saccharothrix tamanrassetensis</name>
    <dbReference type="NCBI Taxonomy" id="1051531"/>
    <lineage>
        <taxon>Bacteria</taxon>
        <taxon>Bacillati</taxon>
        <taxon>Actinomycetota</taxon>
        <taxon>Actinomycetes</taxon>
        <taxon>Pseudonocardiales</taxon>
        <taxon>Pseudonocardiaceae</taxon>
        <taxon>Saccharothrix</taxon>
    </lineage>
</organism>
<dbReference type="SUPFAM" id="SSF52777">
    <property type="entry name" value="CoA-dependent acyltransferases"/>
    <property type="match status" value="1"/>
</dbReference>
<dbReference type="InterPro" id="IPR045034">
    <property type="entry name" value="O-acyltransferase_WSD1-like"/>
</dbReference>
<dbReference type="InterPro" id="IPR004255">
    <property type="entry name" value="O-acyltransferase_WSD1_N"/>
</dbReference>
<proteinExistence type="inferred from homology"/>
<evidence type="ECO:0000259" key="12">
    <source>
        <dbReference type="Pfam" id="PF06974"/>
    </source>
</evidence>
<protein>
    <recommendedName>
        <fullName evidence="4">diacylglycerol O-acyltransferase</fullName>
        <ecNumber evidence="4">2.3.1.20</ecNumber>
    </recommendedName>
</protein>
<name>A0A841CLY2_9PSEU</name>
<dbReference type="EC" id="2.3.1.20" evidence="4"/>
<evidence type="ECO:0000256" key="1">
    <source>
        <dbReference type="ARBA" id="ARBA00004771"/>
    </source>
</evidence>
<dbReference type="GO" id="GO:0005886">
    <property type="term" value="C:plasma membrane"/>
    <property type="evidence" value="ECO:0007669"/>
    <property type="project" value="TreeGrafter"/>
</dbReference>
<comment type="pathway">
    <text evidence="2">Lipid metabolism.</text>
</comment>
<comment type="similarity">
    <text evidence="3">Belongs to the long-chain O-acyltransferase family.</text>
</comment>
<evidence type="ECO:0000256" key="3">
    <source>
        <dbReference type="ARBA" id="ARBA00009587"/>
    </source>
</evidence>
<dbReference type="RefSeq" id="WP_184691985.1">
    <property type="nucleotide sequence ID" value="NZ_JACHJN010000005.1"/>
</dbReference>
<keyword evidence="8" id="KW-0443">Lipid metabolism</keyword>
<dbReference type="InterPro" id="IPR009721">
    <property type="entry name" value="O-acyltransferase_WSD1_C"/>
</dbReference>
<dbReference type="AlphaFoldDB" id="A0A841CLY2"/>
<dbReference type="Pfam" id="PF03007">
    <property type="entry name" value="WS_DGAT_cat"/>
    <property type="match status" value="1"/>
</dbReference>
<keyword evidence="14" id="KW-1185">Reference proteome</keyword>
<evidence type="ECO:0000313" key="14">
    <source>
        <dbReference type="Proteomes" id="UP000547510"/>
    </source>
</evidence>
<evidence type="ECO:0000256" key="2">
    <source>
        <dbReference type="ARBA" id="ARBA00005189"/>
    </source>
</evidence>
<dbReference type="Gene3D" id="3.30.559.10">
    <property type="entry name" value="Chloramphenicol acetyltransferase-like domain"/>
    <property type="match status" value="1"/>
</dbReference>
<dbReference type="GO" id="GO:0006071">
    <property type="term" value="P:glycerol metabolic process"/>
    <property type="evidence" value="ECO:0007669"/>
    <property type="project" value="UniProtKB-KW"/>
</dbReference>
<dbReference type="GO" id="GO:0071731">
    <property type="term" value="P:response to nitric oxide"/>
    <property type="evidence" value="ECO:0007669"/>
    <property type="project" value="TreeGrafter"/>
</dbReference>
<sequence length="496" mass="54016">MGSDAFRHMGGVRLWGAVREMNAVETMFWRGDTSAGMGANQLGVILLDRIPDWDRLVARHQWVSRMAPLLRRRPVEPPLRLGRLFWVDDPTFEVDRHLRRVRLPSPGTSRQLLNLAQSMSMTPFFRGWPLWEAVLVEGVNGHGAAYLLKIHHSVTDGTGAAQLLSLLVDANADPHDTKLLPPIPPDVARSRLLLWGGRMSRSLGLVPSGARRLWARRAPARRAGHNGRPVGRRRLPNPRVALSTLKSFAYATLLPSVPPSPLLAGRTRRARFEVLDVPFQALKAAGKAAGGTFNDAYLAALAGAFDRYHQRFGVALDGLPALLPISVRPLGAAGGNHLASTRLVLPVARHTPEERIRLIHECVAAVRGGATLHALSVVSRPLTPLPPSWVGWVTTQMFRGNDLLASNFPGIPDEIHLAGARVTEIYPFPPLLRGAAGIALTTYQGRAHLGINLDHGAVTEPDVFLSCLREGFDEVLRSAPPGAASPEETSAVSRNH</sequence>
<dbReference type="UniPathway" id="UPA00282"/>
<dbReference type="Pfam" id="PF06974">
    <property type="entry name" value="WS_DGAT_C"/>
    <property type="match status" value="1"/>
</dbReference>
<evidence type="ECO:0000259" key="11">
    <source>
        <dbReference type="Pfam" id="PF03007"/>
    </source>
</evidence>
<feature type="domain" description="O-acyltransferase WSD1-like N-terminal" evidence="11">
    <location>
        <begin position="37"/>
        <end position="297"/>
    </location>
</feature>
<keyword evidence="5" id="KW-0444">Lipid biosynthesis</keyword>
<evidence type="ECO:0000256" key="8">
    <source>
        <dbReference type="ARBA" id="ARBA00023098"/>
    </source>
</evidence>
<dbReference type="GO" id="GO:0051701">
    <property type="term" value="P:biological process involved in interaction with host"/>
    <property type="evidence" value="ECO:0007669"/>
    <property type="project" value="TreeGrafter"/>
</dbReference>
<comment type="pathway">
    <text evidence="1">Glycerolipid metabolism; triacylglycerol biosynthesis.</text>
</comment>
<dbReference type="InterPro" id="IPR023213">
    <property type="entry name" value="CAT-like_dom_sf"/>
</dbReference>
<dbReference type="Proteomes" id="UP000547510">
    <property type="component" value="Unassembled WGS sequence"/>
</dbReference>
<dbReference type="EMBL" id="JACHJN010000005">
    <property type="protein sequence ID" value="MBB5957168.1"/>
    <property type="molecule type" value="Genomic_DNA"/>
</dbReference>
<accession>A0A841CLY2</accession>
<gene>
    <name evidence="13" type="ORF">FHS29_003761</name>
</gene>
<dbReference type="PANTHER" id="PTHR31650:SF1">
    <property type="entry name" value="WAX ESTER SYNTHASE_DIACYLGLYCEROL ACYLTRANSFERASE 4-RELATED"/>
    <property type="match status" value="1"/>
</dbReference>
<evidence type="ECO:0000256" key="6">
    <source>
        <dbReference type="ARBA" id="ARBA00022679"/>
    </source>
</evidence>
<dbReference type="GO" id="GO:0001666">
    <property type="term" value="P:response to hypoxia"/>
    <property type="evidence" value="ECO:0007669"/>
    <property type="project" value="TreeGrafter"/>
</dbReference>
<feature type="domain" description="O-acyltransferase WSD1 C-terminal" evidence="12">
    <location>
        <begin position="335"/>
        <end position="474"/>
    </location>
</feature>